<dbReference type="CDD" id="cd00075">
    <property type="entry name" value="HATPase"/>
    <property type="match status" value="1"/>
</dbReference>
<evidence type="ECO:0000256" key="2">
    <source>
        <dbReference type="ARBA" id="ARBA00012438"/>
    </source>
</evidence>
<keyword evidence="4" id="KW-0808">Transferase</keyword>
<proteinExistence type="predicted"/>
<dbReference type="SMART" id="SM00065">
    <property type="entry name" value="GAF"/>
    <property type="match status" value="1"/>
</dbReference>
<evidence type="ECO:0000256" key="6">
    <source>
        <dbReference type="ARBA" id="ARBA00023012"/>
    </source>
</evidence>
<name>A0A916VMU1_9RHOB</name>
<keyword evidence="9" id="KW-1185">Reference proteome</keyword>
<dbReference type="Pfam" id="PF00512">
    <property type="entry name" value="HisKA"/>
    <property type="match status" value="1"/>
</dbReference>
<dbReference type="GO" id="GO:0000155">
    <property type="term" value="F:phosphorelay sensor kinase activity"/>
    <property type="evidence" value="ECO:0007669"/>
    <property type="project" value="InterPro"/>
</dbReference>
<dbReference type="Gene3D" id="3.30.450.40">
    <property type="match status" value="1"/>
</dbReference>
<dbReference type="InterPro" id="IPR003594">
    <property type="entry name" value="HATPase_dom"/>
</dbReference>
<dbReference type="PANTHER" id="PTHR43711">
    <property type="entry name" value="TWO-COMPONENT HISTIDINE KINASE"/>
    <property type="match status" value="1"/>
</dbReference>
<gene>
    <name evidence="8" type="ORF">GCM10011498_06090</name>
</gene>
<evidence type="ECO:0000313" key="8">
    <source>
        <dbReference type="EMBL" id="GGA08902.1"/>
    </source>
</evidence>
<keyword evidence="5 8" id="KW-0418">Kinase</keyword>
<evidence type="ECO:0000256" key="5">
    <source>
        <dbReference type="ARBA" id="ARBA00022777"/>
    </source>
</evidence>
<evidence type="ECO:0000256" key="1">
    <source>
        <dbReference type="ARBA" id="ARBA00000085"/>
    </source>
</evidence>
<dbReference type="SUPFAM" id="SSF55874">
    <property type="entry name" value="ATPase domain of HSP90 chaperone/DNA topoisomerase II/histidine kinase"/>
    <property type="match status" value="1"/>
</dbReference>
<reference evidence="8" key="1">
    <citation type="journal article" date="2014" name="Int. J. Syst. Evol. Microbiol.">
        <title>Complete genome sequence of Corynebacterium casei LMG S-19264T (=DSM 44701T), isolated from a smear-ripened cheese.</title>
        <authorList>
            <consortium name="US DOE Joint Genome Institute (JGI-PGF)"/>
            <person name="Walter F."/>
            <person name="Albersmeier A."/>
            <person name="Kalinowski J."/>
            <person name="Ruckert C."/>
        </authorList>
    </citation>
    <scope>NUCLEOTIDE SEQUENCE</scope>
    <source>
        <strain evidence="8">CGMCC 1.15880</strain>
    </source>
</reference>
<dbReference type="CDD" id="cd00082">
    <property type="entry name" value="HisKA"/>
    <property type="match status" value="1"/>
</dbReference>
<dbReference type="InterPro" id="IPR036890">
    <property type="entry name" value="HATPase_C_sf"/>
</dbReference>
<dbReference type="Pfam" id="PF01590">
    <property type="entry name" value="GAF"/>
    <property type="match status" value="1"/>
</dbReference>
<dbReference type="InterPro" id="IPR005467">
    <property type="entry name" value="His_kinase_dom"/>
</dbReference>
<evidence type="ECO:0000256" key="4">
    <source>
        <dbReference type="ARBA" id="ARBA00022679"/>
    </source>
</evidence>
<protein>
    <recommendedName>
        <fullName evidence="2">histidine kinase</fullName>
        <ecNumber evidence="2">2.7.13.3</ecNumber>
    </recommendedName>
</protein>
<comment type="caution">
    <text evidence="8">The sequence shown here is derived from an EMBL/GenBank/DDBJ whole genome shotgun (WGS) entry which is preliminary data.</text>
</comment>
<dbReference type="PROSITE" id="PS50109">
    <property type="entry name" value="HIS_KIN"/>
    <property type="match status" value="1"/>
</dbReference>
<dbReference type="InterPro" id="IPR003661">
    <property type="entry name" value="HisK_dim/P_dom"/>
</dbReference>
<comment type="catalytic activity">
    <reaction evidence="1">
        <text>ATP + protein L-histidine = ADP + protein N-phospho-L-histidine.</text>
        <dbReference type="EC" id="2.7.13.3"/>
    </reaction>
</comment>
<dbReference type="Gene3D" id="3.30.565.10">
    <property type="entry name" value="Histidine kinase-like ATPase, C-terminal domain"/>
    <property type="match status" value="1"/>
</dbReference>
<dbReference type="InterPro" id="IPR050736">
    <property type="entry name" value="Sensor_HK_Regulatory"/>
</dbReference>
<dbReference type="SMART" id="SM00387">
    <property type="entry name" value="HATPase_c"/>
    <property type="match status" value="1"/>
</dbReference>
<evidence type="ECO:0000313" key="9">
    <source>
        <dbReference type="Proteomes" id="UP000628017"/>
    </source>
</evidence>
<dbReference type="EMBL" id="BMKA01000001">
    <property type="protein sequence ID" value="GGA08902.1"/>
    <property type="molecule type" value="Genomic_DNA"/>
</dbReference>
<keyword evidence="3" id="KW-0597">Phosphoprotein</keyword>
<feature type="domain" description="Histidine kinase" evidence="7">
    <location>
        <begin position="199"/>
        <end position="409"/>
    </location>
</feature>
<dbReference type="AlphaFoldDB" id="A0A916VMU1"/>
<reference evidence="8" key="2">
    <citation type="submission" date="2020-09" db="EMBL/GenBank/DDBJ databases">
        <authorList>
            <person name="Sun Q."/>
            <person name="Zhou Y."/>
        </authorList>
    </citation>
    <scope>NUCLEOTIDE SEQUENCE</scope>
    <source>
        <strain evidence="8">CGMCC 1.15880</strain>
    </source>
</reference>
<dbReference type="PANTHER" id="PTHR43711:SF1">
    <property type="entry name" value="HISTIDINE KINASE 1"/>
    <property type="match status" value="1"/>
</dbReference>
<accession>A0A916VMU1</accession>
<dbReference type="SMART" id="SM00388">
    <property type="entry name" value="HisKA"/>
    <property type="match status" value="1"/>
</dbReference>
<dbReference type="Pfam" id="PF02518">
    <property type="entry name" value="HATPase_c"/>
    <property type="match status" value="1"/>
</dbReference>
<dbReference type="InterPro" id="IPR004358">
    <property type="entry name" value="Sig_transdc_His_kin-like_C"/>
</dbReference>
<dbReference type="PRINTS" id="PR00344">
    <property type="entry name" value="BCTRLSENSOR"/>
</dbReference>
<evidence type="ECO:0000256" key="3">
    <source>
        <dbReference type="ARBA" id="ARBA00022553"/>
    </source>
</evidence>
<dbReference type="SUPFAM" id="SSF47384">
    <property type="entry name" value="Homodimeric domain of signal transducing histidine kinase"/>
    <property type="match status" value="1"/>
</dbReference>
<keyword evidence="6" id="KW-0902">Two-component regulatory system</keyword>
<sequence>MNEATLRRAVIQDHAAFLDGEHDFQEDILKLAGSDLVGTILETVMLATNMRFAAVARVTNDRWVACRTVDEVNFGLAAGDEIDIQSTFCQTVRDTSDKVLFNDVATDEVYLNHPIAAKFGIVSYASIPIYRGDGSFFGTLCAIDTVPRNVKHPRAVAMLEMFADAIGKSLETEERLEAQEKQVEQEREMMRIQDEFVAVLGHDLRNPVAALQSGIRLLGRQPLPDGARKLVPVMQASLLRMSDLIDNIMMHAKARLGGGIRIEPVADAPLAQALTHIVEETRVVNTQQVELDLSFDRPLYCDAPRVAQAVANLLSNAVRHGTSGTPIRLRGTSDASGIEISVTNQGEGVPEDMLQELFHPFRRGTQTRGEGLGLGLYIAASIAAAHGGRIDVSCEDGTTTFTFEMPLLSEAD</sequence>
<evidence type="ECO:0000259" key="7">
    <source>
        <dbReference type="PROSITE" id="PS50109"/>
    </source>
</evidence>
<dbReference type="EC" id="2.7.13.3" evidence="2"/>
<dbReference type="InterPro" id="IPR029016">
    <property type="entry name" value="GAF-like_dom_sf"/>
</dbReference>
<organism evidence="8 9">
    <name type="scientific">Neptunicoccus cionae</name>
    <dbReference type="NCBI Taxonomy" id="2035344"/>
    <lineage>
        <taxon>Bacteria</taxon>
        <taxon>Pseudomonadati</taxon>
        <taxon>Pseudomonadota</taxon>
        <taxon>Alphaproteobacteria</taxon>
        <taxon>Rhodobacterales</taxon>
        <taxon>Paracoccaceae</taxon>
        <taxon>Neptunicoccus</taxon>
    </lineage>
</organism>
<dbReference type="RefSeq" id="WP_188670785.1">
    <property type="nucleotide sequence ID" value="NZ_BMKA01000001.1"/>
</dbReference>
<dbReference type="Proteomes" id="UP000628017">
    <property type="component" value="Unassembled WGS sequence"/>
</dbReference>
<dbReference type="SUPFAM" id="SSF55781">
    <property type="entry name" value="GAF domain-like"/>
    <property type="match status" value="1"/>
</dbReference>
<dbReference type="InterPro" id="IPR003018">
    <property type="entry name" value="GAF"/>
</dbReference>
<dbReference type="Gene3D" id="1.10.287.130">
    <property type="match status" value="1"/>
</dbReference>
<dbReference type="InterPro" id="IPR036097">
    <property type="entry name" value="HisK_dim/P_sf"/>
</dbReference>